<evidence type="ECO:0000259" key="1">
    <source>
        <dbReference type="Pfam" id="PF01612"/>
    </source>
</evidence>
<sequence>MDKIVLDIETKNTFADVGGERNLKNLQVSFVGVYSYQQDSFLSFFEDEIANLRPYLQNAGLVVGFASNRFDLPVLQSHFDFNLMKLPRLDLLEEIELSFGKRVSLNRLAHANLGETKLHDSGLASIRLYEEGKFEELKEYCLQDVKLTRDLYNLAQRQGFLLVPERTSGENVKVEFTWPELFLPSTLF</sequence>
<comment type="caution">
    <text evidence="2">The sequence shown here is derived from an EMBL/GenBank/DDBJ whole genome shotgun (WGS) entry which is preliminary data.</text>
</comment>
<dbReference type="InterPro" id="IPR012337">
    <property type="entry name" value="RNaseH-like_sf"/>
</dbReference>
<dbReference type="InterPro" id="IPR036397">
    <property type="entry name" value="RNaseH_sf"/>
</dbReference>
<evidence type="ECO:0000313" key="3">
    <source>
        <dbReference type="Proteomes" id="UP000228635"/>
    </source>
</evidence>
<reference evidence="3" key="1">
    <citation type="submission" date="2017-09" db="EMBL/GenBank/DDBJ databases">
        <title>Depth-based differentiation of microbial function through sediment-hosted aquifers and enrichment of novel symbionts in the deep terrestrial subsurface.</title>
        <authorList>
            <person name="Probst A.J."/>
            <person name="Ladd B."/>
            <person name="Jarett J.K."/>
            <person name="Geller-Mcgrath D.E."/>
            <person name="Sieber C.M.K."/>
            <person name="Emerson J.B."/>
            <person name="Anantharaman K."/>
            <person name="Thomas B.C."/>
            <person name="Malmstrom R."/>
            <person name="Stieglmeier M."/>
            <person name="Klingl A."/>
            <person name="Woyke T."/>
            <person name="Ryan C.M."/>
            <person name="Banfield J.F."/>
        </authorList>
    </citation>
    <scope>NUCLEOTIDE SEQUENCE [LARGE SCALE GENOMIC DNA]</scope>
</reference>
<feature type="domain" description="3'-5' exonuclease" evidence="1">
    <location>
        <begin position="4"/>
        <end position="153"/>
    </location>
</feature>
<dbReference type="GO" id="GO:0006139">
    <property type="term" value="P:nucleobase-containing compound metabolic process"/>
    <property type="evidence" value="ECO:0007669"/>
    <property type="project" value="InterPro"/>
</dbReference>
<organism evidence="2 3">
    <name type="scientific">Candidatus Harrisonbacteria bacterium CG10_big_fil_rev_8_21_14_0_10_42_17</name>
    <dbReference type="NCBI Taxonomy" id="1974584"/>
    <lineage>
        <taxon>Bacteria</taxon>
        <taxon>Candidatus Harrisoniibacteriota</taxon>
    </lineage>
</organism>
<dbReference type="Proteomes" id="UP000228635">
    <property type="component" value="Unassembled WGS sequence"/>
</dbReference>
<dbReference type="EMBL" id="PFBA01000015">
    <property type="protein sequence ID" value="PIT92544.1"/>
    <property type="molecule type" value="Genomic_DNA"/>
</dbReference>
<dbReference type="SUPFAM" id="SSF53098">
    <property type="entry name" value="Ribonuclease H-like"/>
    <property type="match status" value="1"/>
</dbReference>
<dbReference type="GO" id="GO:0008408">
    <property type="term" value="F:3'-5' exonuclease activity"/>
    <property type="evidence" value="ECO:0007669"/>
    <property type="project" value="InterPro"/>
</dbReference>
<dbReference type="AlphaFoldDB" id="A0A2M6WII9"/>
<dbReference type="Gene3D" id="3.30.420.10">
    <property type="entry name" value="Ribonuclease H-like superfamily/Ribonuclease H"/>
    <property type="match status" value="1"/>
</dbReference>
<accession>A0A2M6WII9</accession>
<gene>
    <name evidence="2" type="ORF">COU08_01860</name>
</gene>
<dbReference type="InterPro" id="IPR002562">
    <property type="entry name" value="3'-5'_exonuclease_dom"/>
</dbReference>
<dbReference type="GO" id="GO:0003676">
    <property type="term" value="F:nucleic acid binding"/>
    <property type="evidence" value="ECO:0007669"/>
    <property type="project" value="InterPro"/>
</dbReference>
<name>A0A2M6WII9_9BACT</name>
<protein>
    <recommendedName>
        <fullName evidence="1">3'-5' exonuclease domain-containing protein</fullName>
    </recommendedName>
</protein>
<evidence type="ECO:0000313" key="2">
    <source>
        <dbReference type="EMBL" id="PIT92544.1"/>
    </source>
</evidence>
<proteinExistence type="predicted"/>
<dbReference type="Pfam" id="PF01612">
    <property type="entry name" value="DNA_pol_A_exo1"/>
    <property type="match status" value="1"/>
</dbReference>